<feature type="binding site" evidence="15">
    <location>
        <position position="113"/>
    </location>
    <ligand>
        <name>NAD(+)</name>
        <dbReference type="ChEBI" id="CHEBI:57540"/>
    </ligand>
</feature>
<dbReference type="FunFam" id="3.30.470.30:FF:000001">
    <property type="entry name" value="DNA ligase"/>
    <property type="match status" value="1"/>
</dbReference>
<feature type="binding site" evidence="15">
    <location>
        <position position="404"/>
    </location>
    <ligand>
        <name>Zn(2+)</name>
        <dbReference type="ChEBI" id="CHEBI:29105"/>
    </ligand>
</feature>
<keyword evidence="6 15" id="KW-0479">Metal-binding</keyword>
<feature type="binding site" evidence="15">
    <location>
        <position position="422"/>
    </location>
    <ligand>
        <name>Zn(2+)</name>
        <dbReference type="ChEBI" id="CHEBI:29105"/>
    </ligand>
</feature>
<evidence type="ECO:0000259" key="17">
    <source>
        <dbReference type="PROSITE" id="PS50172"/>
    </source>
</evidence>
<dbReference type="RefSeq" id="WP_091615871.1">
    <property type="nucleotide sequence ID" value="NZ_FNNC01000006.1"/>
</dbReference>
<dbReference type="Pfam" id="PF14520">
    <property type="entry name" value="HHH_5"/>
    <property type="match status" value="1"/>
</dbReference>
<dbReference type="FunFam" id="2.40.50.140:FF:000012">
    <property type="entry name" value="DNA ligase"/>
    <property type="match status" value="1"/>
</dbReference>
<feature type="binding site" evidence="15">
    <location>
        <begin position="83"/>
        <end position="84"/>
    </location>
    <ligand>
        <name>NAD(+)</name>
        <dbReference type="ChEBI" id="CHEBI:57540"/>
    </ligand>
</feature>
<dbReference type="Pfam" id="PF12826">
    <property type="entry name" value="HHH_2"/>
    <property type="match status" value="1"/>
</dbReference>
<keyword evidence="9 15" id="KW-0460">Magnesium</keyword>
<dbReference type="PANTHER" id="PTHR23389:SF9">
    <property type="entry name" value="DNA LIGASE"/>
    <property type="match status" value="1"/>
</dbReference>
<keyword evidence="11 15" id="KW-0234">DNA repair</keyword>
<keyword evidence="12 15" id="KW-0464">Manganese</keyword>
<evidence type="ECO:0000256" key="14">
    <source>
        <dbReference type="ARBA" id="ARBA00060881"/>
    </source>
</evidence>
<dbReference type="InterPro" id="IPR018239">
    <property type="entry name" value="DNA_ligase_AS"/>
</dbReference>
<feature type="binding site" evidence="15">
    <location>
        <position position="136"/>
    </location>
    <ligand>
        <name>NAD(+)</name>
        <dbReference type="ChEBI" id="CHEBI:57540"/>
    </ligand>
</feature>
<dbReference type="InterPro" id="IPR041663">
    <property type="entry name" value="DisA/LigA_HHH"/>
</dbReference>
<dbReference type="InterPro" id="IPR001357">
    <property type="entry name" value="BRCT_dom"/>
</dbReference>
<feature type="binding site" evidence="15">
    <location>
        <position position="286"/>
    </location>
    <ligand>
        <name>NAD(+)</name>
        <dbReference type="ChEBI" id="CHEBI:57540"/>
    </ligand>
</feature>
<dbReference type="GO" id="GO:0003911">
    <property type="term" value="F:DNA ligase (NAD+) activity"/>
    <property type="evidence" value="ECO:0007669"/>
    <property type="project" value="UniProtKB-UniRule"/>
</dbReference>
<dbReference type="SUPFAM" id="SSF52113">
    <property type="entry name" value="BRCT domain"/>
    <property type="match status" value="1"/>
</dbReference>
<evidence type="ECO:0000256" key="5">
    <source>
        <dbReference type="ARBA" id="ARBA00022705"/>
    </source>
</evidence>
<comment type="cofactor">
    <cofactor evidence="15">
        <name>Mg(2+)</name>
        <dbReference type="ChEBI" id="CHEBI:18420"/>
    </cofactor>
    <cofactor evidence="15">
        <name>Mn(2+)</name>
        <dbReference type="ChEBI" id="CHEBI:29035"/>
    </cofactor>
</comment>
<dbReference type="AlphaFoldDB" id="A0A1H2WZU4"/>
<dbReference type="SUPFAM" id="SSF50249">
    <property type="entry name" value="Nucleic acid-binding proteins"/>
    <property type="match status" value="1"/>
</dbReference>
<dbReference type="Gene3D" id="1.10.287.610">
    <property type="entry name" value="Helix hairpin bin"/>
    <property type="match status" value="1"/>
</dbReference>
<keyword evidence="10 15" id="KW-0520">NAD</keyword>
<keyword evidence="4 15" id="KW-0436">Ligase</keyword>
<feature type="binding site" evidence="15">
    <location>
        <begin position="34"/>
        <end position="38"/>
    </location>
    <ligand>
        <name>NAD(+)</name>
        <dbReference type="ChEBI" id="CHEBI:57540"/>
    </ligand>
</feature>
<keyword evidence="8 15" id="KW-0862">Zinc</keyword>
<dbReference type="InterPro" id="IPR012340">
    <property type="entry name" value="NA-bd_OB-fold"/>
</dbReference>
<feature type="binding site" evidence="15">
    <location>
        <position position="427"/>
    </location>
    <ligand>
        <name>Zn(2+)</name>
        <dbReference type="ChEBI" id="CHEBI:29105"/>
    </ligand>
</feature>
<evidence type="ECO:0000256" key="6">
    <source>
        <dbReference type="ARBA" id="ARBA00022723"/>
    </source>
</evidence>
<evidence type="ECO:0000256" key="13">
    <source>
        <dbReference type="ARBA" id="ARBA00034005"/>
    </source>
</evidence>
<dbReference type="GO" id="GO:0006260">
    <property type="term" value="P:DNA replication"/>
    <property type="evidence" value="ECO:0007669"/>
    <property type="project" value="UniProtKB-KW"/>
</dbReference>
<evidence type="ECO:0000313" key="18">
    <source>
        <dbReference type="EMBL" id="SDW86173.1"/>
    </source>
</evidence>
<dbReference type="InterPro" id="IPR001679">
    <property type="entry name" value="DNA_ligase"/>
</dbReference>
<dbReference type="EC" id="6.5.1.2" evidence="2 15"/>
<dbReference type="NCBIfam" id="TIGR00575">
    <property type="entry name" value="dnlj"/>
    <property type="match status" value="1"/>
</dbReference>
<dbReference type="SMART" id="SM00532">
    <property type="entry name" value="LIGANc"/>
    <property type="match status" value="1"/>
</dbReference>
<gene>
    <name evidence="15" type="primary">ligA</name>
    <name evidence="18" type="ORF">SAMN05421781_2578</name>
</gene>
<dbReference type="Gene3D" id="1.10.150.20">
    <property type="entry name" value="5' to 3' exonuclease, C-terminal subdomain"/>
    <property type="match status" value="2"/>
</dbReference>
<dbReference type="NCBIfam" id="NF005932">
    <property type="entry name" value="PRK07956.1"/>
    <property type="match status" value="1"/>
</dbReference>
<name>A0A1H2WZU4_9BACI</name>
<comment type="similarity">
    <text evidence="14 15">Belongs to the NAD-dependent DNA ligase family. LigA subfamily.</text>
</comment>
<feature type="domain" description="BRCT" evidence="17">
    <location>
        <begin position="589"/>
        <end position="667"/>
    </location>
</feature>
<dbReference type="PANTHER" id="PTHR23389">
    <property type="entry name" value="CHROMOSOME TRANSMISSION FIDELITY FACTOR 18"/>
    <property type="match status" value="1"/>
</dbReference>
<dbReference type="Proteomes" id="UP000199488">
    <property type="component" value="Unassembled WGS sequence"/>
</dbReference>
<dbReference type="GO" id="GO:0046872">
    <property type="term" value="F:metal ion binding"/>
    <property type="evidence" value="ECO:0007669"/>
    <property type="project" value="UniProtKB-KW"/>
</dbReference>
<dbReference type="GO" id="GO:0006281">
    <property type="term" value="P:DNA repair"/>
    <property type="evidence" value="ECO:0007669"/>
    <property type="project" value="UniProtKB-KW"/>
</dbReference>
<dbReference type="Gene3D" id="2.40.50.140">
    <property type="entry name" value="Nucleic acid-binding proteins"/>
    <property type="match status" value="1"/>
</dbReference>
<dbReference type="GO" id="GO:0005829">
    <property type="term" value="C:cytosol"/>
    <property type="evidence" value="ECO:0007669"/>
    <property type="project" value="TreeGrafter"/>
</dbReference>
<evidence type="ECO:0000256" key="9">
    <source>
        <dbReference type="ARBA" id="ARBA00022842"/>
    </source>
</evidence>
<evidence type="ECO:0000313" key="19">
    <source>
        <dbReference type="Proteomes" id="UP000199488"/>
    </source>
</evidence>
<evidence type="ECO:0000256" key="3">
    <source>
        <dbReference type="ARBA" id="ARBA00013308"/>
    </source>
</evidence>
<evidence type="ECO:0000256" key="16">
    <source>
        <dbReference type="RuleBase" id="RU000618"/>
    </source>
</evidence>
<dbReference type="OrthoDB" id="9759736at2"/>
<dbReference type="InterPro" id="IPR013839">
    <property type="entry name" value="DNAligase_adenylation"/>
</dbReference>
<feature type="active site" description="N6-AMP-lysine intermediate" evidence="15">
    <location>
        <position position="115"/>
    </location>
</feature>
<dbReference type="HAMAP" id="MF_01588">
    <property type="entry name" value="DNA_ligase_A"/>
    <property type="match status" value="1"/>
</dbReference>
<protein>
    <recommendedName>
        <fullName evidence="3 15">DNA ligase</fullName>
        <ecNumber evidence="2 15">6.5.1.2</ecNumber>
    </recommendedName>
    <alternativeName>
        <fullName evidence="15">Polydeoxyribonucleotide synthase [NAD(+)]</fullName>
    </alternativeName>
</protein>
<dbReference type="Pfam" id="PF03119">
    <property type="entry name" value="DNA_ligase_ZBD"/>
    <property type="match status" value="1"/>
</dbReference>
<sequence>MERKQAEERVQQLRELLDKYGYYYYVKDNPIVPDAEYDERLQELIQLENDFPDLQAPDSPTVRVGGAPLEGFRKVQHRIPMLSLGNAFNEQDVRDFDRRVRQVTGDNVEYVCELKIDGLAVSLSYEDGLFVLGATRGDGTTGEDITHNLKTVRAIPLRLDEAVDIEVRGEVFMPERSFLSLNEDKEKNGEEPFANPRNAAAGSLRQLDPKIAAKRNLDIFLYGAGNDDELDVNTHAESLEFMEQLGFKVNPETKKCRTIEEVLEFVDYWTENRNGLSYEIDGIVIKVDDLGQREDLGFTAKSPRWATAYKFPAEEKVTTLEDIILSVGRTGVVTPTAKLTPVQVAGTTVQRASLHNEDLIREKGIRLGDQIVVKKAGDIIPEVVRVLTELREGNEREFEMPTECPSCGTELVRLEEEVALRCMNPNCPAQLQEALIHFVSRGAMNIDGLGEKVIQQLFSHQLVSGIEDIYKLDRDELLELERMGEKSVDNLLRAIESSKENSLERLLFGLGIRFVGSKAARTLAEEFGTMEALEQADKEQLLAIYDIGEKVADSIVSYFEQENVSALLGELRRLGLNMEYKGPRKAAQATDTVFSGKTVVLTGKLQELTRKDAKERIEALGGKVTGSVSSNTDIVVAGEEAGSKLEKARELDVTVWDEQQLIEQTNE</sequence>
<dbReference type="InterPro" id="IPR033136">
    <property type="entry name" value="DNA_ligase_CS"/>
</dbReference>
<dbReference type="InterPro" id="IPR036420">
    <property type="entry name" value="BRCT_dom_sf"/>
</dbReference>
<dbReference type="InterPro" id="IPR013840">
    <property type="entry name" value="DNAligase_N"/>
</dbReference>
<dbReference type="Gene3D" id="3.40.50.10190">
    <property type="entry name" value="BRCT domain"/>
    <property type="match status" value="1"/>
</dbReference>
<dbReference type="SMART" id="SM00292">
    <property type="entry name" value="BRCT"/>
    <property type="match status" value="1"/>
</dbReference>
<comment type="catalytic activity">
    <reaction evidence="13 15 16">
        <text>NAD(+) + (deoxyribonucleotide)n-3'-hydroxyl + 5'-phospho-(deoxyribonucleotide)m = (deoxyribonucleotide)n+m + AMP + beta-nicotinamide D-nucleotide.</text>
        <dbReference type="EC" id="6.5.1.2"/>
    </reaction>
</comment>
<keyword evidence="19" id="KW-1185">Reference proteome</keyword>
<dbReference type="Pfam" id="PF03120">
    <property type="entry name" value="OB_DNA_ligase"/>
    <property type="match status" value="1"/>
</dbReference>
<evidence type="ECO:0000256" key="11">
    <source>
        <dbReference type="ARBA" id="ARBA00023204"/>
    </source>
</evidence>
<reference evidence="18 19" key="1">
    <citation type="submission" date="2016-10" db="EMBL/GenBank/DDBJ databases">
        <authorList>
            <person name="de Groot N.N."/>
        </authorList>
    </citation>
    <scope>NUCLEOTIDE SEQUENCE [LARGE SCALE GENOMIC DNA]</scope>
    <source>
        <strain evidence="18 19">DSM 23126</strain>
    </source>
</reference>
<evidence type="ECO:0000256" key="15">
    <source>
        <dbReference type="HAMAP-Rule" id="MF_01588"/>
    </source>
</evidence>
<dbReference type="EMBL" id="FNNC01000006">
    <property type="protein sequence ID" value="SDW86173.1"/>
    <property type="molecule type" value="Genomic_DNA"/>
</dbReference>
<comment type="function">
    <text evidence="1 15">DNA ligase that catalyzes the formation of phosphodiester linkages between 5'-phosphoryl and 3'-hydroxyl groups in double-stranded DNA using NAD as a coenzyme and as the energy source for the reaction. It is essential for DNA replication and repair of damaged DNA.</text>
</comment>
<proteinExistence type="inferred from homology"/>
<evidence type="ECO:0000256" key="4">
    <source>
        <dbReference type="ARBA" id="ARBA00022598"/>
    </source>
</evidence>
<evidence type="ECO:0000256" key="8">
    <source>
        <dbReference type="ARBA" id="ARBA00022833"/>
    </source>
</evidence>
<dbReference type="Pfam" id="PF00533">
    <property type="entry name" value="BRCT"/>
    <property type="match status" value="1"/>
</dbReference>
<dbReference type="InterPro" id="IPR004150">
    <property type="entry name" value="NAD_DNA_ligase_OB"/>
</dbReference>
<dbReference type="GO" id="GO:0003677">
    <property type="term" value="F:DNA binding"/>
    <property type="evidence" value="ECO:0007669"/>
    <property type="project" value="InterPro"/>
</dbReference>
<dbReference type="PROSITE" id="PS01055">
    <property type="entry name" value="DNA_LIGASE_N1"/>
    <property type="match status" value="1"/>
</dbReference>
<evidence type="ECO:0000256" key="1">
    <source>
        <dbReference type="ARBA" id="ARBA00004067"/>
    </source>
</evidence>
<dbReference type="SUPFAM" id="SSF47781">
    <property type="entry name" value="RuvA domain 2-like"/>
    <property type="match status" value="1"/>
</dbReference>
<evidence type="ECO:0000256" key="7">
    <source>
        <dbReference type="ARBA" id="ARBA00022763"/>
    </source>
</evidence>
<dbReference type="SMART" id="SM00278">
    <property type="entry name" value="HhH1"/>
    <property type="match status" value="3"/>
</dbReference>
<dbReference type="PIRSF" id="PIRSF001604">
    <property type="entry name" value="LigA"/>
    <property type="match status" value="1"/>
</dbReference>
<feature type="binding site" evidence="15">
    <location>
        <position position="170"/>
    </location>
    <ligand>
        <name>NAD(+)</name>
        <dbReference type="ChEBI" id="CHEBI:57540"/>
    </ligand>
</feature>
<dbReference type="STRING" id="1122204.SAMN05421781_2578"/>
<dbReference type="FunFam" id="1.10.150.20:FF:000006">
    <property type="entry name" value="DNA ligase"/>
    <property type="match status" value="1"/>
</dbReference>
<feature type="binding site" evidence="15">
    <location>
        <position position="310"/>
    </location>
    <ligand>
        <name>NAD(+)</name>
        <dbReference type="ChEBI" id="CHEBI:57540"/>
    </ligand>
</feature>
<keyword evidence="5 15" id="KW-0235">DNA replication</keyword>
<dbReference type="InterPro" id="IPR003583">
    <property type="entry name" value="Hlx-hairpin-Hlx_DNA-bd_motif"/>
</dbReference>
<dbReference type="PROSITE" id="PS50172">
    <property type="entry name" value="BRCT"/>
    <property type="match status" value="1"/>
</dbReference>
<dbReference type="InterPro" id="IPR010994">
    <property type="entry name" value="RuvA_2-like"/>
</dbReference>
<organism evidence="18 19">
    <name type="scientific">Marinococcus luteus</name>
    <dbReference type="NCBI Taxonomy" id="1122204"/>
    <lineage>
        <taxon>Bacteria</taxon>
        <taxon>Bacillati</taxon>
        <taxon>Bacillota</taxon>
        <taxon>Bacilli</taxon>
        <taxon>Bacillales</taxon>
        <taxon>Bacillaceae</taxon>
        <taxon>Marinococcus</taxon>
    </lineage>
</organism>
<feature type="binding site" evidence="15">
    <location>
        <position position="407"/>
    </location>
    <ligand>
        <name>Zn(2+)</name>
        <dbReference type="ChEBI" id="CHEBI:29105"/>
    </ligand>
</feature>
<dbReference type="InterPro" id="IPR004149">
    <property type="entry name" value="Znf_DNAligase_C4"/>
</dbReference>
<dbReference type="FunFam" id="1.10.150.20:FF:000007">
    <property type="entry name" value="DNA ligase"/>
    <property type="match status" value="1"/>
</dbReference>
<dbReference type="FunFam" id="1.10.287.610:FF:000002">
    <property type="entry name" value="DNA ligase"/>
    <property type="match status" value="1"/>
</dbReference>
<dbReference type="Gene3D" id="6.20.10.30">
    <property type="match status" value="1"/>
</dbReference>
<dbReference type="Pfam" id="PF01653">
    <property type="entry name" value="DNA_ligase_aden"/>
    <property type="match status" value="1"/>
</dbReference>
<evidence type="ECO:0000256" key="12">
    <source>
        <dbReference type="ARBA" id="ARBA00023211"/>
    </source>
</evidence>
<dbReference type="CDD" id="cd17748">
    <property type="entry name" value="BRCT_DNA_ligase_like"/>
    <property type="match status" value="1"/>
</dbReference>
<accession>A0A1H2WZU4</accession>
<dbReference type="PROSITE" id="PS01056">
    <property type="entry name" value="DNA_LIGASE_N2"/>
    <property type="match status" value="1"/>
</dbReference>
<dbReference type="CDD" id="cd00114">
    <property type="entry name" value="LIGANc"/>
    <property type="match status" value="1"/>
</dbReference>
<evidence type="ECO:0000256" key="2">
    <source>
        <dbReference type="ARBA" id="ARBA00012722"/>
    </source>
</evidence>
<keyword evidence="7 15" id="KW-0227">DNA damage</keyword>
<evidence type="ECO:0000256" key="10">
    <source>
        <dbReference type="ARBA" id="ARBA00023027"/>
    </source>
</evidence>
<dbReference type="Gene3D" id="3.30.470.30">
    <property type="entry name" value="DNA ligase/mRNA capping enzyme"/>
    <property type="match status" value="1"/>
</dbReference>
<dbReference type="SUPFAM" id="SSF56091">
    <property type="entry name" value="DNA ligase/mRNA capping enzyme, catalytic domain"/>
    <property type="match status" value="1"/>
</dbReference>